<dbReference type="InterPro" id="IPR011006">
    <property type="entry name" value="CheY-like_superfamily"/>
</dbReference>
<evidence type="ECO:0000259" key="6">
    <source>
        <dbReference type="PROSITE" id="PS50110"/>
    </source>
</evidence>
<protein>
    <submittedName>
        <fullName evidence="7">Response regulatory protein</fullName>
    </submittedName>
</protein>
<dbReference type="PANTHER" id="PTHR43280:SF10">
    <property type="entry name" value="REGULATORY PROTEIN POCR"/>
    <property type="match status" value="1"/>
</dbReference>
<dbReference type="CDD" id="cd17536">
    <property type="entry name" value="REC_YesN-like"/>
    <property type="match status" value="1"/>
</dbReference>
<dbReference type="Pfam" id="PF00072">
    <property type="entry name" value="Response_reg"/>
    <property type="match status" value="1"/>
</dbReference>
<dbReference type="PANTHER" id="PTHR43280">
    <property type="entry name" value="ARAC-FAMILY TRANSCRIPTIONAL REGULATOR"/>
    <property type="match status" value="1"/>
</dbReference>
<dbReference type="PROSITE" id="PS01124">
    <property type="entry name" value="HTH_ARAC_FAMILY_2"/>
    <property type="match status" value="1"/>
</dbReference>
<dbReference type="Pfam" id="PF12833">
    <property type="entry name" value="HTH_18"/>
    <property type="match status" value="1"/>
</dbReference>
<accession>A0A0T8U3H5</accession>
<dbReference type="SMART" id="SM00342">
    <property type="entry name" value="HTH_ARAC"/>
    <property type="match status" value="1"/>
</dbReference>
<dbReference type="PROSITE" id="PS50110">
    <property type="entry name" value="RESPONSE_REGULATORY"/>
    <property type="match status" value="1"/>
</dbReference>
<dbReference type="SUPFAM" id="SSF46689">
    <property type="entry name" value="Homeodomain-like"/>
    <property type="match status" value="2"/>
</dbReference>
<proteinExistence type="predicted"/>
<evidence type="ECO:0000313" key="8">
    <source>
        <dbReference type="Proteomes" id="UP000041827"/>
    </source>
</evidence>
<keyword evidence="4" id="KW-0597">Phosphoprotein</keyword>
<evidence type="ECO:0000256" key="1">
    <source>
        <dbReference type="ARBA" id="ARBA00023015"/>
    </source>
</evidence>
<feature type="modified residue" description="4-aspartylphosphate" evidence="4">
    <location>
        <position position="55"/>
    </location>
</feature>
<dbReference type="GO" id="GO:0043565">
    <property type="term" value="F:sequence-specific DNA binding"/>
    <property type="evidence" value="ECO:0007669"/>
    <property type="project" value="InterPro"/>
</dbReference>
<feature type="domain" description="HTH araC/xylS-type" evidence="5">
    <location>
        <begin position="153"/>
        <end position="252"/>
    </location>
</feature>
<dbReference type="InterPro" id="IPR001789">
    <property type="entry name" value="Sig_transdc_resp-reg_receiver"/>
</dbReference>
<name>A0A0T8U3H5_9STRE</name>
<evidence type="ECO:0000259" key="5">
    <source>
        <dbReference type="PROSITE" id="PS01124"/>
    </source>
</evidence>
<evidence type="ECO:0000256" key="4">
    <source>
        <dbReference type="PROSITE-ProRule" id="PRU00169"/>
    </source>
</evidence>
<reference evidence="8" key="1">
    <citation type="submission" date="2015-03" db="EMBL/GenBank/DDBJ databases">
        <authorList>
            <consortium name="Pathogen Informatics"/>
        </authorList>
    </citation>
    <scope>NUCLEOTIDE SEQUENCE [LARGE SCALE GENOMIC DNA]</scope>
    <source>
        <strain evidence="8">SMRU2248</strain>
    </source>
</reference>
<gene>
    <name evidence="7" type="primary">yesN</name>
    <name evidence="7" type="ORF">ERS021757_00526</name>
</gene>
<keyword evidence="3" id="KW-0804">Transcription</keyword>
<keyword evidence="2" id="KW-0238">DNA-binding</keyword>
<evidence type="ECO:0000313" key="7">
    <source>
        <dbReference type="EMBL" id="CKA77311.1"/>
    </source>
</evidence>
<dbReference type="AlphaFoldDB" id="A0A0T8U3H5"/>
<dbReference type="GO" id="GO:0000160">
    <property type="term" value="P:phosphorelay signal transduction system"/>
    <property type="evidence" value="ECO:0007669"/>
    <property type="project" value="InterPro"/>
</dbReference>
<dbReference type="Gene3D" id="1.10.10.60">
    <property type="entry name" value="Homeodomain-like"/>
    <property type="match status" value="2"/>
</dbReference>
<organism evidence="7 8">
    <name type="scientific">Streptococcus pseudopneumoniae</name>
    <dbReference type="NCBI Taxonomy" id="257758"/>
    <lineage>
        <taxon>Bacteria</taxon>
        <taxon>Bacillati</taxon>
        <taxon>Bacillota</taxon>
        <taxon>Bacilli</taxon>
        <taxon>Lactobacillales</taxon>
        <taxon>Streptococcaceae</taxon>
        <taxon>Streptococcus</taxon>
    </lineage>
</organism>
<dbReference type="SUPFAM" id="SSF52172">
    <property type="entry name" value="CheY-like"/>
    <property type="match status" value="1"/>
</dbReference>
<dbReference type="Gene3D" id="3.40.50.2300">
    <property type="match status" value="1"/>
</dbReference>
<feature type="domain" description="Response regulatory" evidence="6">
    <location>
        <begin position="3"/>
        <end position="118"/>
    </location>
</feature>
<evidence type="ECO:0000256" key="3">
    <source>
        <dbReference type="ARBA" id="ARBA00023163"/>
    </source>
</evidence>
<sequence length="257" mass="29718">MFKLIIVEDEHLIRKWLEIAVDYSALGIQVVGTASHGQEGMRLIQEKEPHIVLTDITMPIMDAFMMFEATRTLSYEKVILSGYNDFQNAKKAMQYGAVDFLSKPIDTKELTECLQNIVLRLQGSTYQETPFLEEYQTLLTSIQQVDTQNQIIQQIISFVHKHYAEHFTIATIAEALSYSESYLYKVIKEDFPMTLNEYILQYRLKQAIDKMAESPNSPLSDISDQVGFSDYKYFAKVFKKYLHISPKELKSLGRIVK</sequence>
<evidence type="ECO:0000256" key="2">
    <source>
        <dbReference type="ARBA" id="ARBA00023125"/>
    </source>
</evidence>
<dbReference type="GO" id="GO:0003700">
    <property type="term" value="F:DNA-binding transcription factor activity"/>
    <property type="evidence" value="ECO:0007669"/>
    <property type="project" value="InterPro"/>
</dbReference>
<dbReference type="InterPro" id="IPR018060">
    <property type="entry name" value="HTH_AraC"/>
</dbReference>
<dbReference type="EMBL" id="CMJT01000003">
    <property type="protein sequence ID" value="CKA77311.1"/>
    <property type="molecule type" value="Genomic_DNA"/>
</dbReference>
<dbReference type="RefSeq" id="WP_078934263.1">
    <property type="nucleotide sequence ID" value="NZ_CMJT01000003.1"/>
</dbReference>
<dbReference type="SMART" id="SM00448">
    <property type="entry name" value="REC"/>
    <property type="match status" value="1"/>
</dbReference>
<dbReference type="InterPro" id="IPR009057">
    <property type="entry name" value="Homeodomain-like_sf"/>
</dbReference>
<dbReference type="Proteomes" id="UP000041827">
    <property type="component" value="Unassembled WGS sequence"/>
</dbReference>
<keyword evidence="1" id="KW-0805">Transcription regulation</keyword>